<organism evidence="18 19">
    <name type="scientific">Methylocucumis oryzae</name>
    <dbReference type="NCBI Taxonomy" id="1632867"/>
    <lineage>
        <taxon>Bacteria</taxon>
        <taxon>Pseudomonadati</taxon>
        <taxon>Pseudomonadota</taxon>
        <taxon>Gammaproteobacteria</taxon>
        <taxon>Methylococcales</taxon>
        <taxon>Methylococcaceae</taxon>
        <taxon>Methylocucumis</taxon>
    </lineage>
</organism>
<dbReference type="EC" id="3.2.2.23" evidence="15"/>
<keyword evidence="12 15" id="KW-0511">Multifunctional enzyme</keyword>
<dbReference type="FunFam" id="1.10.8.50:FF:000003">
    <property type="entry name" value="Formamidopyrimidine-DNA glycosylase"/>
    <property type="match status" value="1"/>
</dbReference>
<feature type="binding site" evidence="15">
    <location>
        <position position="152"/>
    </location>
    <ligand>
        <name>DNA</name>
        <dbReference type="ChEBI" id="CHEBI:16991"/>
    </ligand>
</feature>
<protein>
    <recommendedName>
        <fullName evidence="15">Formamidopyrimidine-DNA glycosylase</fullName>
        <shortName evidence="15">Fapy-DNA glycosylase</shortName>
        <ecNumber evidence="15">3.2.2.23</ecNumber>
    </recommendedName>
    <alternativeName>
        <fullName evidence="15">DNA-(apurinic or apyrimidinic site) lyase MutM</fullName>
        <shortName evidence="15">AP lyase MutM</shortName>
        <ecNumber evidence="15">4.2.99.18</ecNumber>
    </alternativeName>
</protein>
<dbReference type="Pfam" id="PF01149">
    <property type="entry name" value="Fapy_DNA_glyco"/>
    <property type="match status" value="1"/>
</dbReference>
<proteinExistence type="inferred from homology"/>
<evidence type="ECO:0000259" key="17">
    <source>
        <dbReference type="PROSITE" id="PS51068"/>
    </source>
</evidence>
<dbReference type="GO" id="GO:0003684">
    <property type="term" value="F:damaged DNA binding"/>
    <property type="evidence" value="ECO:0007669"/>
    <property type="project" value="InterPro"/>
</dbReference>
<dbReference type="InterPro" id="IPR010663">
    <property type="entry name" value="Znf_FPG/IleRS"/>
</dbReference>
<dbReference type="NCBIfam" id="NF002211">
    <property type="entry name" value="PRK01103.1"/>
    <property type="match status" value="1"/>
</dbReference>
<dbReference type="InterPro" id="IPR015886">
    <property type="entry name" value="H2TH_FPG"/>
</dbReference>
<evidence type="ECO:0000256" key="2">
    <source>
        <dbReference type="ARBA" id="ARBA00009409"/>
    </source>
</evidence>
<evidence type="ECO:0000256" key="6">
    <source>
        <dbReference type="ARBA" id="ARBA00022771"/>
    </source>
</evidence>
<keyword evidence="6 15" id="KW-0863">Zinc-finger</keyword>
<keyword evidence="11 15" id="KW-0456">Lyase</keyword>
<dbReference type="InterPro" id="IPR020629">
    <property type="entry name" value="FPG_Glyclase"/>
</dbReference>
<dbReference type="SUPFAM" id="SSF57716">
    <property type="entry name" value="Glucocorticoid receptor-like (DNA-binding domain)"/>
    <property type="match status" value="1"/>
</dbReference>
<dbReference type="SMART" id="SM00898">
    <property type="entry name" value="Fapy_DNA_glyco"/>
    <property type="match status" value="1"/>
</dbReference>
<gene>
    <name evidence="15" type="primary">mutM</name>
    <name evidence="15" type="synonym">fpg</name>
    <name evidence="18" type="ORF">VZ94_09550</name>
</gene>
<keyword evidence="7 15" id="KW-0378">Hydrolase</keyword>
<dbReference type="Gene3D" id="3.20.190.10">
    <property type="entry name" value="MutM-like, N-terminal"/>
    <property type="match status" value="1"/>
</dbReference>
<keyword evidence="19" id="KW-1185">Reference proteome</keyword>
<evidence type="ECO:0000256" key="12">
    <source>
        <dbReference type="ARBA" id="ARBA00023268"/>
    </source>
</evidence>
<evidence type="ECO:0000256" key="11">
    <source>
        <dbReference type="ARBA" id="ARBA00023239"/>
    </source>
</evidence>
<feature type="binding site" evidence="15">
    <location>
        <position position="110"/>
    </location>
    <ligand>
        <name>DNA</name>
        <dbReference type="ChEBI" id="CHEBI:16991"/>
    </ligand>
</feature>
<dbReference type="InterPro" id="IPR010979">
    <property type="entry name" value="Ribosomal_uS13-like_H2TH"/>
</dbReference>
<feature type="active site" description="Proton donor" evidence="15">
    <location>
        <position position="3"/>
    </location>
</feature>
<feature type="domain" description="FPG-type" evidence="16">
    <location>
        <begin position="237"/>
        <end position="271"/>
    </location>
</feature>
<evidence type="ECO:0000313" key="18">
    <source>
        <dbReference type="EMBL" id="KJV06696.1"/>
    </source>
</evidence>
<comment type="function">
    <text evidence="15">Involved in base excision repair of DNA damaged by oxidation or by mutagenic agents. Acts as DNA glycosylase that recognizes and removes damaged bases. Has a preference for oxidized purines, such as 7,8-dihydro-8-oxoguanine (8-oxoG). Has AP (apurinic/apyrimidinic) lyase activity and introduces nicks in the DNA strand. Cleaves the DNA backbone by beta-delta elimination to generate a single-strand break at the site of the removed base with both 3'- and 5'-phosphates.</text>
</comment>
<feature type="active site" description="Proton donor; for beta-elimination activity" evidence="15">
    <location>
        <position position="58"/>
    </location>
</feature>
<feature type="binding site" evidence="15">
    <location>
        <position position="91"/>
    </location>
    <ligand>
        <name>DNA</name>
        <dbReference type="ChEBI" id="CHEBI:16991"/>
    </ligand>
</feature>
<dbReference type="Pfam" id="PF06831">
    <property type="entry name" value="H2TH"/>
    <property type="match status" value="1"/>
</dbReference>
<dbReference type="AlphaFoldDB" id="A0A0F3IIY3"/>
<evidence type="ECO:0000259" key="16">
    <source>
        <dbReference type="PROSITE" id="PS51066"/>
    </source>
</evidence>
<dbReference type="GO" id="GO:0140078">
    <property type="term" value="F:class I DNA-(apurinic or apyrimidinic site) endonuclease activity"/>
    <property type="evidence" value="ECO:0007669"/>
    <property type="project" value="UniProtKB-EC"/>
</dbReference>
<evidence type="ECO:0000256" key="15">
    <source>
        <dbReference type="HAMAP-Rule" id="MF_00103"/>
    </source>
</evidence>
<keyword evidence="8 15" id="KW-0862">Zinc</keyword>
<dbReference type="Pfam" id="PF06827">
    <property type="entry name" value="zf-FPG_IleRS"/>
    <property type="match status" value="1"/>
</dbReference>
<dbReference type="OrthoDB" id="9800855at2"/>
<dbReference type="FunFam" id="3.20.190.10:FF:000001">
    <property type="entry name" value="Formamidopyrimidine-DNA glycosylase"/>
    <property type="match status" value="1"/>
</dbReference>
<evidence type="ECO:0000256" key="3">
    <source>
        <dbReference type="ARBA" id="ARBA00011245"/>
    </source>
</evidence>
<reference evidence="19" key="1">
    <citation type="submission" date="2015-03" db="EMBL/GenBank/DDBJ databases">
        <title>Draft genome sequence of a novel methanotroph (Sn10-6) isolated from flooded ricefield rhizosphere in India.</title>
        <authorList>
            <person name="Pandit P.S."/>
            <person name="Pore S.D."/>
            <person name="Arora P."/>
            <person name="Kapse N.G."/>
            <person name="Dhakephalkar P.K."/>
            <person name="Rahalkar M.C."/>
        </authorList>
    </citation>
    <scope>NUCLEOTIDE SEQUENCE [LARGE SCALE GENOMIC DNA]</scope>
    <source>
        <strain evidence="19">Sn10-6</strain>
    </source>
</reference>
<evidence type="ECO:0000256" key="13">
    <source>
        <dbReference type="ARBA" id="ARBA00023295"/>
    </source>
</evidence>
<dbReference type="SUPFAM" id="SSF81624">
    <property type="entry name" value="N-terminal domain of MutM-like DNA repair proteins"/>
    <property type="match status" value="1"/>
</dbReference>
<dbReference type="InterPro" id="IPR035937">
    <property type="entry name" value="FPG_N"/>
</dbReference>
<feature type="domain" description="Formamidopyrimidine-DNA glycosylase catalytic" evidence="17">
    <location>
        <begin position="2"/>
        <end position="113"/>
    </location>
</feature>
<comment type="cofactor">
    <cofactor evidence="15">
        <name>Zn(2+)</name>
        <dbReference type="ChEBI" id="CHEBI:29105"/>
    </cofactor>
    <text evidence="15">Binds 1 zinc ion per subunit.</text>
</comment>
<feature type="active site" description="Proton donor; for delta-elimination activity" evidence="15">
    <location>
        <position position="261"/>
    </location>
</feature>
<keyword evidence="5 15" id="KW-0227">DNA damage</keyword>
<reference evidence="18 19" key="2">
    <citation type="journal article" date="2016" name="Microb. Ecol.">
        <title>Genome Characteristics of a Novel Type I Methanotroph (Sn10-6) Isolated from a Flooded Indian Rice Field.</title>
        <authorList>
            <person name="Rahalkar M.C."/>
            <person name="Pandit P.S."/>
            <person name="Dhakephalkar P.K."/>
            <person name="Pore S."/>
            <person name="Arora P."/>
            <person name="Kapse N."/>
        </authorList>
    </citation>
    <scope>NUCLEOTIDE SEQUENCE [LARGE SCALE GENOMIC DNA]</scope>
    <source>
        <strain evidence="18 19">Sn10-6</strain>
    </source>
</reference>
<comment type="catalytic activity">
    <reaction evidence="1 15">
        <text>Hydrolysis of DNA containing ring-opened 7-methylguanine residues, releasing 2,6-diamino-4-hydroxy-5-(N-methyl)formamidopyrimidine.</text>
        <dbReference type="EC" id="3.2.2.23"/>
    </reaction>
</comment>
<dbReference type="CDD" id="cd08966">
    <property type="entry name" value="EcFpg-like_N"/>
    <property type="match status" value="1"/>
</dbReference>
<comment type="catalytic activity">
    <reaction evidence="14 15">
        <text>2'-deoxyribonucleotide-(2'-deoxyribose 5'-phosphate)-2'-deoxyribonucleotide-DNA = a 3'-end 2'-deoxyribonucleotide-(2,3-dehydro-2,3-deoxyribose 5'-phosphate)-DNA + a 5'-end 5'-phospho-2'-deoxyribonucleoside-DNA + H(+)</text>
        <dbReference type="Rhea" id="RHEA:66592"/>
        <dbReference type="Rhea" id="RHEA-COMP:13180"/>
        <dbReference type="Rhea" id="RHEA-COMP:16897"/>
        <dbReference type="Rhea" id="RHEA-COMP:17067"/>
        <dbReference type="ChEBI" id="CHEBI:15378"/>
        <dbReference type="ChEBI" id="CHEBI:136412"/>
        <dbReference type="ChEBI" id="CHEBI:157695"/>
        <dbReference type="ChEBI" id="CHEBI:167181"/>
        <dbReference type="EC" id="4.2.99.18"/>
    </reaction>
</comment>
<dbReference type="Gene3D" id="1.10.8.50">
    <property type="match status" value="1"/>
</dbReference>
<keyword evidence="9 15" id="KW-0238">DNA-binding</keyword>
<comment type="similarity">
    <text evidence="2 15">Belongs to the FPG family.</text>
</comment>
<dbReference type="SUPFAM" id="SSF46946">
    <property type="entry name" value="S13-like H2TH domain"/>
    <property type="match status" value="1"/>
</dbReference>
<dbReference type="PANTHER" id="PTHR22993">
    <property type="entry name" value="FORMAMIDOPYRIMIDINE-DNA GLYCOSYLASE"/>
    <property type="match status" value="1"/>
</dbReference>
<dbReference type="PANTHER" id="PTHR22993:SF9">
    <property type="entry name" value="FORMAMIDOPYRIMIDINE-DNA GLYCOSYLASE"/>
    <property type="match status" value="1"/>
</dbReference>
<dbReference type="InterPro" id="IPR015887">
    <property type="entry name" value="DNA_glyclase_Znf_dom_DNA_BS"/>
</dbReference>
<dbReference type="GO" id="GO:0006284">
    <property type="term" value="P:base-excision repair"/>
    <property type="evidence" value="ECO:0007669"/>
    <property type="project" value="InterPro"/>
</dbReference>
<comment type="subunit">
    <text evidence="3 15">Monomer.</text>
</comment>
<dbReference type="EC" id="4.2.99.18" evidence="15"/>
<dbReference type="RefSeq" id="WP_045779056.1">
    <property type="nucleotide sequence ID" value="NZ_LAJX01000094.1"/>
</dbReference>
<comment type="caution">
    <text evidence="18">The sequence shown here is derived from an EMBL/GenBank/DDBJ whole genome shotgun (WGS) entry which is preliminary data.</text>
</comment>
<dbReference type="InterPro" id="IPR000214">
    <property type="entry name" value="Znf_DNA_glyclase/AP_lyase"/>
</dbReference>
<dbReference type="InterPro" id="IPR012319">
    <property type="entry name" value="FPG_cat"/>
</dbReference>
<sequence length="271" mass="29807">MPELPEVETTCRGIAPYVQGQTIKALIVRQPRLRWPVPANLAEIITGQRIHQVSRRAKYLLMTVDTGTIVMHLGMSGSLRVLTSAPDAGAHDHVDFIFGDNSVLRLNDPRRFGAVLWTDAQVSEHALLKDLGPEPLSDSFSGKLLYDLSRKRKTPVKTFIMDSHVVVGVGNIYANEALFSAGILPTRLIGELSLTEYQALAEAIRVILLNAIKQGGTTLRNFVNEAGKPGYFKQELQVYGRAGLACVHCGVALVEIRLSNRSTVFCPHCQH</sequence>
<dbReference type="PROSITE" id="PS01242">
    <property type="entry name" value="ZF_FPG_1"/>
    <property type="match status" value="1"/>
</dbReference>
<evidence type="ECO:0000256" key="8">
    <source>
        <dbReference type="ARBA" id="ARBA00022833"/>
    </source>
</evidence>
<evidence type="ECO:0000256" key="5">
    <source>
        <dbReference type="ARBA" id="ARBA00022763"/>
    </source>
</evidence>
<dbReference type="GO" id="GO:0034039">
    <property type="term" value="F:8-oxo-7,8-dihydroguanine DNA N-glycosylase activity"/>
    <property type="evidence" value="ECO:0007669"/>
    <property type="project" value="TreeGrafter"/>
</dbReference>
<dbReference type="HAMAP" id="MF_00103">
    <property type="entry name" value="Fapy_DNA_glycosyl"/>
    <property type="match status" value="1"/>
</dbReference>
<dbReference type="NCBIfam" id="TIGR00577">
    <property type="entry name" value="fpg"/>
    <property type="match status" value="1"/>
</dbReference>
<keyword evidence="4 15" id="KW-0479">Metal-binding</keyword>
<keyword evidence="13 15" id="KW-0326">Glycosidase</keyword>
<evidence type="ECO:0000256" key="7">
    <source>
        <dbReference type="ARBA" id="ARBA00022801"/>
    </source>
</evidence>
<evidence type="ECO:0000256" key="1">
    <source>
        <dbReference type="ARBA" id="ARBA00001668"/>
    </source>
</evidence>
<dbReference type="SMART" id="SM01232">
    <property type="entry name" value="H2TH"/>
    <property type="match status" value="1"/>
</dbReference>
<dbReference type="GO" id="GO:0008270">
    <property type="term" value="F:zinc ion binding"/>
    <property type="evidence" value="ECO:0007669"/>
    <property type="project" value="UniProtKB-UniRule"/>
</dbReference>
<keyword evidence="10 15" id="KW-0234">DNA repair</keyword>
<name>A0A0F3IIY3_9GAMM</name>
<evidence type="ECO:0000256" key="4">
    <source>
        <dbReference type="ARBA" id="ARBA00022723"/>
    </source>
</evidence>
<dbReference type="Proteomes" id="UP000033684">
    <property type="component" value="Unassembled WGS sequence"/>
</dbReference>
<evidence type="ECO:0000313" key="19">
    <source>
        <dbReference type="Proteomes" id="UP000033684"/>
    </source>
</evidence>
<dbReference type="PROSITE" id="PS51068">
    <property type="entry name" value="FPG_CAT"/>
    <property type="match status" value="1"/>
</dbReference>
<evidence type="ECO:0000256" key="9">
    <source>
        <dbReference type="ARBA" id="ARBA00023125"/>
    </source>
</evidence>
<evidence type="ECO:0000256" key="10">
    <source>
        <dbReference type="ARBA" id="ARBA00023204"/>
    </source>
</evidence>
<accession>A0A0F3IIY3</accession>
<evidence type="ECO:0000256" key="14">
    <source>
        <dbReference type="ARBA" id="ARBA00044632"/>
    </source>
</evidence>
<dbReference type="PROSITE" id="PS51066">
    <property type="entry name" value="ZF_FPG_2"/>
    <property type="match status" value="1"/>
</dbReference>
<dbReference type="EMBL" id="LAJX01000094">
    <property type="protein sequence ID" value="KJV06696.1"/>
    <property type="molecule type" value="Genomic_DNA"/>
</dbReference>
<dbReference type="PATRIC" id="fig|1632867.3.peg.5727"/>
<feature type="active site" description="Schiff-base intermediate with DNA" evidence="15">
    <location>
        <position position="2"/>
    </location>
</feature>